<dbReference type="InterPro" id="IPR050058">
    <property type="entry name" value="Ala-tRNA_ligase"/>
</dbReference>
<feature type="coiled-coil region" evidence="12">
    <location>
        <begin position="724"/>
        <end position="751"/>
    </location>
</feature>
<evidence type="ECO:0000256" key="4">
    <source>
        <dbReference type="ARBA" id="ARBA00022723"/>
    </source>
</evidence>
<dbReference type="InterPro" id="IPR009000">
    <property type="entry name" value="Transl_B-barrel_sf"/>
</dbReference>
<feature type="domain" description="Alanyl-transfer RNA synthetases family profile" evidence="13">
    <location>
        <begin position="1"/>
        <end position="708"/>
    </location>
</feature>
<dbReference type="FunFam" id="3.30.930.10:FF:000004">
    <property type="entry name" value="Alanine--tRNA ligase"/>
    <property type="match status" value="1"/>
</dbReference>
<dbReference type="GO" id="GO:0004813">
    <property type="term" value="F:alanine-tRNA ligase activity"/>
    <property type="evidence" value="ECO:0007669"/>
    <property type="project" value="UniProtKB-UniRule"/>
</dbReference>
<sequence length="869" mass="98277">MKGRELRQKFLEYFKSKGHTIVKSSSLIPANDPTLLFTNAGMNQFKDVFLGKEKRDYTRAASCQKCVRAGGKHNDLENVGKTARHHTFFEMLGNFSFGDYFKKEAIEFAWEFITEVLKIDKSRLYVSVYKDDDEAFEIWNKHIGIDKNRIYRFGEKDNFWQMGETGPCGPCSEIFYDHGEQYSCGKPSCDVGCDCDRFVEIWNLVFMQYNKDEEGNLTPLPKPSIDTGMGLERLAAVMQGVLSNYDTDLFQSIIQTIAKASGKEYGKNQSDDIAMKVIADHLRATVCLITDGVVPSNEGRGYVLRRIMRRAIRYGKKLGLEIPYLYNFVDAVVEELGVAYPELIESKNNVKKLIKIEEEQFNKTLENGLKVLESMISESPERLSAEQVFKLYDTFGFPVDLVEDVCEERGVKVDRKGFEKLLEETKEITRKKSKVKVDLTLSDAFKTLENYPETIFTGYKDFESEGKVLAIFDDSGEKETLKQGETGYILLDKTPFYVESGGQVDDTGVIKSNNFTGEVKQLIQPVEKRRLHKVYAVKGELKKGDIVKAEIDGERRRAIMRNHTATHLLHAALRKVVGDHVKQAGSLVDPDRLRFDFTHFNKLSDKELKEIEFLVNREILANKKLIIEEMPIEDAKKKGAMALFGEKYGNIVRVVQVPEFSVELCGGTHVSMTGEIGLFVIESERSAASGIRRIEAFTGFKAFNYLDNFRKEHYELKSVLKTGNDDIVSQIKKKLDEIKELTKELEKAKMSGGGKVIEEDLKDNIKLVIKQEDGLKPNLLREMADNLKNGRNNTVVFVVSNNENGCSFVLSITRDLAKTLNSGKILKEIASIFEGRGGGNPTMAQGGGKWKGDISSVKDKLIQGIKELI</sequence>
<dbReference type="Gene3D" id="2.40.30.130">
    <property type="match status" value="1"/>
</dbReference>
<evidence type="ECO:0000256" key="11">
    <source>
        <dbReference type="HAMAP-Rule" id="MF_00036"/>
    </source>
</evidence>
<dbReference type="PRINTS" id="PR00980">
    <property type="entry name" value="TRNASYNTHALA"/>
</dbReference>
<keyword evidence="12" id="KW-0175">Coiled coil</keyword>
<keyword evidence="8 11" id="KW-0694">RNA-binding</keyword>
<dbReference type="Gene3D" id="3.10.310.40">
    <property type="match status" value="1"/>
</dbReference>
<keyword evidence="9 11" id="KW-0648">Protein biosynthesis</keyword>
<evidence type="ECO:0000256" key="2">
    <source>
        <dbReference type="ARBA" id="ARBA00022555"/>
    </source>
</evidence>
<evidence type="ECO:0000256" key="6">
    <source>
        <dbReference type="ARBA" id="ARBA00022833"/>
    </source>
</evidence>
<dbReference type="EMBL" id="AP017470">
    <property type="protein sequence ID" value="BBB32360.1"/>
    <property type="molecule type" value="Genomic_DNA"/>
</dbReference>
<dbReference type="Pfam" id="PF07973">
    <property type="entry name" value="tRNA_SAD"/>
    <property type="match status" value="1"/>
</dbReference>
<protein>
    <recommendedName>
        <fullName evidence="11">Alanine--tRNA ligase</fullName>
        <ecNumber evidence="11">6.1.1.7</ecNumber>
    </recommendedName>
    <alternativeName>
        <fullName evidence="11">Alanyl-tRNA synthetase</fullName>
        <shortName evidence="11">AlaRS</shortName>
    </alternativeName>
</protein>
<dbReference type="CDD" id="cd00673">
    <property type="entry name" value="AlaRS_core"/>
    <property type="match status" value="1"/>
</dbReference>
<evidence type="ECO:0000259" key="13">
    <source>
        <dbReference type="PROSITE" id="PS50860"/>
    </source>
</evidence>
<dbReference type="HAMAP" id="MF_00036_B">
    <property type="entry name" value="Ala_tRNA_synth_B"/>
    <property type="match status" value="1"/>
</dbReference>
<dbReference type="Proteomes" id="UP000595564">
    <property type="component" value="Chromosome"/>
</dbReference>
<dbReference type="GO" id="GO:0005524">
    <property type="term" value="F:ATP binding"/>
    <property type="evidence" value="ECO:0007669"/>
    <property type="project" value="UniProtKB-UniRule"/>
</dbReference>
<reference evidence="14 15" key="1">
    <citation type="journal article" date="2012" name="Extremophiles">
        <title>Thermotomaculum hydrothermale gen. nov., sp. nov., a novel heterotrophic thermophile within the phylum Acidobacteria from a deep-sea hydrothermal vent chimney in the Southern Okinawa Trough.</title>
        <authorList>
            <person name="Izumi H."/>
            <person name="Nunoura T."/>
            <person name="Miyazaki M."/>
            <person name="Mino S."/>
            <person name="Toki T."/>
            <person name="Takai K."/>
            <person name="Sako Y."/>
            <person name="Sawabe T."/>
            <person name="Nakagawa S."/>
        </authorList>
    </citation>
    <scope>NUCLEOTIDE SEQUENCE [LARGE SCALE GENOMIC DNA]</scope>
    <source>
        <strain evidence="14 15">AC55</strain>
    </source>
</reference>
<keyword evidence="4 11" id="KW-0479">Metal-binding</keyword>
<comment type="function">
    <text evidence="11">Catalyzes the attachment of alanine to tRNA(Ala) in a two-step reaction: alanine is first activated by ATP to form Ala-AMP and then transferred to the acceptor end of tRNA(Ala). Also edits incorrectly charged Ser-tRNA(Ala) and Gly-tRNA(Ala) via its editing domain.</text>
</comment>
<feature type="binding site" evidence="11">
    <location>
        <position position="669"/>
    </location>
    <ligand>
        <name>Zn(2+)</name>
        <dbReference type="ChEBI" id="CHEBI:29105"/>
    </ligand>
</feature>
<dbReference type="KEGG" id="thyd:TTHT_0794"/>
<dbReference type="GO" id="GO:0008270">
    <property type="term" value="F:zinc ion binding"/>
    <property type="evidence" value="ECO:0007669"/>
    <property type="project" value="UniProtKB-UniRule"/>
</dbReference>
<dbReference type="Gene3D" id="3.30.930.10">
    <property type="entry name" value="Bira Bifunctional Protein, Domain 2"/>
    <property type="match status" value="1"/>
</dbReference>
<keyword evidence="15" id="KW-1185">Reference proteome</keyword>
<dbReference type="SMART" id="SM00863">
    <property type="entry name" value="tRNA_SAD"/>
    <property type="match status" value="1"/>
</dbReference>
<keyword evidence="10 11" id="KW-0030">Aminoacyl-tRNA synthetase</keyword>
<dbReference type="FunFam" id="3.30.980.10:FF:000004">
    <property type="entry name" value="Alanine--tRNA ligase, cytoplasmic"/>
    <property type="match status" value="1"/>
</dbReference>
<evidence type="ECO:0000256" key="5">
    <source>
        <dbReference type="ARBA" id="ARBA00022741"/>
    </source>
</evidence>
<dbReference type="InterPro" id="IPR018162">
    <property type="entry name" value="Ala-tRNA-ligase_IIc_anticod-bd"/>
</dbReference>
<evidence type="ECO:0000313" key="14">
    <source>
        <dbReference type="EMBL" id="BBB32360.1"/>
    </source>
</evidence>
<dbReference type="PANTHER" id="PTHR11777:SF9">
    <property type="entry name" value="ALANINE--TRNA LIGASE, CYTOPLASMIC"/>
    <property type="match status" value="1"/>
</dbReference>
<dbReference type="InterPro" id="IPR023033">
    <property type="entry name" value="Ala_tRNA_ligase_euk/bac"/>
</dbReference>
<keyword evidence="7 11" id="KW-0067">ATP-binding</keyword>
<evidence type="ECO:0000256" key="9">
    <source>
        <dbReference type="ARBA" id="ARBA00022917"/>
    </source>
</evidence>
<dbReference type="InterPro" id="IPR003156">
    <property type="entry name" value="DHHA1_dom"/>
</dbReference>
<evidence type="ECO:0000256" key="3">
    <source>
        <dbReference type="ARBA" id="ARBA00022598"/>
    </source>
</evidence>
<dbReference type="InterPro" id="IPR018163">
    <property type="entry name" value="Thr/Ala-tRNA-synth_IIc_edit"/>
</dbReference>
<dbReference type="SUPFAM" id="SSF50447">
    <property type="entry name" value="Translation proteins"/>
    <property type="match status" value="1"/>
</dbReference>
<comment type="subcellular location">
    <subcellularLocation>
        <location evidence="11">Cytoplasm</location>
    </subcellularLocation>
</comment>
<dbReference type="InterPro" id="IPR002318">
    <property type="entry name" value="Ala-tRNA-lgiase_IIc"/>
</dbReference>
<proteinExistence type="inferred from homology"/>
<keyword evidence="11" id="KW-0963">Cytoplasm</keyword>
<dbReference type="GO" id="GO:0005829">
    <property type="term" value="C:cytosol"/>
    <property type="evidence" value="ECO:0007669"/>
    <property type="project" value="TreeGrafter"/>
</dbReference>
<feature type="binding site" evidence="11">
    <location>
        <position position="563"/>
    </location>
    <ligand>
        <name>Zn(2+)</name>
        <dbReference type="ChEBI" id="CHEBI:29105"/>
    </ligand>
</feature>
<dbReference type="InterPro" id="IPR018164">
    <property type="entry name" value="Ala-tRNA-synth_IIc_N"/>
</dbReference>
<feature type="binding site" evidence="11">
    <location>
        <position position="567"/>
    </location>
    <ligand>
        <name>Zn(2+)</name>
        <dbReference type="ChEBI" id="CHEBI:29105"/>
    </ligand>
</feature>
<comment type="similarity">
    <text evidence="1 11">Belongs to the class-II aminoacyl-tRNA synthetase family.</text>
</comment>
<comment type="cofactor">
    <cofactor evidence="11">
        <name>Zn(2+)</name>
        <dbReference type="ChEBI" id="CHEBI:29105"/>
    </cofactor>
    <text evidence="11">Binds 1 zinc ion per subunit.</text>
</comment>
<comment type="domain">
    <text evidence="11">Consists of three domains; the N-terminal catalytic domain, the editing domain and the C-terminal C-Ala domain. The editing domain removes incorrectly charged amino acids, while the C-Ala domain, along with tRNA(Ala), serves as a bridge to cooperatively bring together the editing and aminoacylation centers thus stimulating deacylation of misacylated tRNAs.</text>
</comment>
<keyword evidence="2 11" id="KW-0820">tRNA-binding</keyword>
<keyword evidence="3 11" id="KW-0436">Ligase</keyword>
<dbReference type="InterPro" id="IPR045864">
    <property type="entry name" value="aa-tRNA-synth_II/BPL/LPL"/>
</dbReference>
<name>A0A7R6PX97_9BACT</name>
<dbReference type="GO" id="GO:0002161">
    <property type="term" value="F:aminoacyl-tRNA deacylase activity"/>
    <property type="evidence" value="ECO:0007669"/>
    <property type="project" value="TreeGrafter"/>
</dbReference>
<accession>A0A7R6PX97</accession>
<evidence type="ECO:0000313" key="15">
    <source>
        <dbReference type="Proteomes" id="UP000595564"/>
    </source>
</evidence>
<comment type="catalytic activity">
    <reaction evidence="11">
        <text>tRNA(Ala) + L-alanine + ATP = L-alanyl-tRNA(Ala) + AMP + diphosphate</text>
        <dbReference type="Rhea" id="RHEA:12540"/>
        <dbReference type="Rhea" id="RHEA-COMP:9657"/>
        <dbReference type="Rhea" id="RHEA-COMP:9923"/>
        <dbReference type="ChEBI" id="CHEBI:30616"/>
        <dbReference type="ChEBI" id="CHEBI:33019"/>
        <dbReference type="ChEBI" id="CHEBI:57972"/>
        <dbReference type="ChEBI" id="CHEBI:78442"/>
        <dbReference type="ChEBI" id="CHEBI:78497"/>
        <dbReference type="ChEBI" id="CHEBI:456215"/>
        <dbReference type="EC" id="6.1.1.7"/>
    </reaction>
</comment>
<dbReference type="PROSITE" id="PS50860">
    <property type="entry name" value="AA_TRNA_LIGASE_II_ALA"/>
    <property type="match status" value="1"/>
</dbReference>
<feature type="binding site" evidence="11">
    <location>
        <position position="665"/>
    </location>
    <ligand>
        <name>Zn(2+)</name>
        <dbReference type="ChEBI" id="CHEBI:29105"/>
    </ligand>
</feature>
<evidence type="ECO:0000256" key="10">
    <source>
        <dbReference type="ARBA" id="ARBA00023146"/>
    </source>
</evidence>
<evidence type="ECO:0000256" key="8">
    <source>
        <dbReference type="ARBA" id="ARBA00022884"/>
    </source>
</evidence>
<dbReference type="Pfam" id="PF01411">
    <property type="entry name" value="tRNA-synt_2c"/>
    <property type="match status" value="1"/>
</dbReference>
<keyword evidence="5 11" id="KW-0547">Nucleotide-binding</keyword>
<evidence type="ECO:0000256" key="7">
    <source>
        <dbReference type="ARBA" id="ARBA00022840"/>
    </source>
</evidence>
<evidence type="ECO:0000256" key="12">
    <source>
        <dbReference type="SAM" id="Coils"/>
    </source>
</evidence>
<dbReference type="SUPFAM" id="SSF55681">
    <property type="entry name" value="Class II aaRS and biotin synthetases"/>
    <property type="match status" value="1"/>
</dbReference>
<dbReference type="SUPFAM" id="SSF55186">
    <property type="entry name" value="ThrRS/AlaRS common domain"/>
    <property type="match status" value="1"/>
</dbReference>
<dbReference type="Gene3D" id="3.30.980.10">
    <property type="entry name" value="Threonyl-trna Synthetase, Chain A, domain 2"/>
    <property type="match status" value="1"/>
</dbReference>
<dbReference type="EC" id="6.1.1.7" evidence="11"/>
<dbReference type="SUPFAM" id="SSF101353">
    <property type="entry name" value="Putative anticodon-binding domain of alanyl-tRNA synthetase (AlaRS)"/>
    <property type="match status" value="1"/>
</dbReference>
<organism evidence="14 15">
    <name type="scientific">Thermotomaculum hydrothermale</name>
    <dbReference type="NCBI Taxonomy" id="981385"/>
    <lineage>
        <taxon>Bacteria</taxon>
        <taxon>Pseudomonadati</taxon>
        <taxon>Acidobacteriota</taxon>
        <taxon>Holophagae</taxon>
        <taxon>Thermotomaculales</taxon>
        <taxon>Thermotomaculaceae</taxon>
        <taxon>Thermotomaculum</taxon>
    </lineage>
</organism>
<dbReference type="Pfam" id="PF02272">
    <property type="entry name" value="DHHA1"/>
    <property type="match status" value="1"/>
</dbReference>
<dbReference type="InterPro" id="IPR012947">
    <property type="entry name" value="tRNA_SAD"/>
</dbReference>
<gene>
    <name evidence="11 14" type="primary">alaS</name>
    <name evidence="14" type="ORF">TTHT_0794</name>
</gene>
<dbReference type="GO" id="GO:0000049">
    <property type="term" value="F:tRNA binding"/>
    <property type="evidence" value="ECO:0007669"/>
    <property type="project" value="UniProtKB-KW"/>
</dbReference>
<dbReference type="InterPro" id="IPR018165">
    <property type="entry name" value="Ala-tRNA-synth_IIc_core"/>
</dbReference>
<dbReference type="PANTHER" id="PTHR11777">
    <property type="entry name" value="ALANYL-TRNA SYNTHETASE"/>
    <property type="match status" value="1"/>
</dbReference>
<dbReference type="GO" id="GO:0006419">
    <property type="term" value="P:alanyl-tRNA aminoacylation"/>
    <property type="evidence" value="ECO:0007669"/>
    <property type="project" value="UniProtKB-UniRule"/>
</dbReference>
<dbReference type="FunFam" id="3.30.54.20:FF:000001">
    <property type="entry name" value="Alanine--tRNA ligase"/>
    <property type="match status" value="1"/>
</dbReference>
<keyword evidence="6 11" id="KW-0862">Zinc</keyword>
<evidence type="ECO:0000256" key="1">
    <source>
        <dbReference type="ARBA" id="ARBA00008226"/>
    </source>
</evidence>
<dbReference type="AlphaFoldDB" id="A0A7R6PX97"/>
<dbReference type="RefSeq" id="WP_201328707.1">
    <property type="nucleotide sequence ID" value="NZ_AP017470.1"/>
</dbReference>
<dbReference type="Gene3D" id="3.30.54.20">
    <property type="match status" value="1"/>
</dbReference>
<dbReference type="NCBIfam" id="TIGR00344">
    <property type="entry name" value="alaS"/>
    <property type="match status" value="1"/>
</dbReference>
<dbReference type="FunFam" id="3.10.310.40:FF:000001">
    <property type="entry name" value="Alanine--tRNA ligase"/>
    <property type="match status" value="1"/>
</dbReference>